<feature type="compositionally biased region" description="Polar residues" evidence="1">
    <location>
        <begin position="158"/>
        <end position="168"/>
    </location>
</feature>
<protein>
    <recommendedName>
        <fullName evidence="2">EH domain-containing protein</fullName>
    </recommendedName>
</protein>
<feature type="compositionally biased region" description="Basic and acidic residues" evidence="1">
    <location>
        <begin position="333"/>
        <end position="349"/>
    </location>
</feature>
<dbReference type="Pfam" id="PF12763">
    <property type="entry name" value="EH"/>
    <property type="match status" value="1"/>
</dbReference>
<feature type="compositionally biased region" description="Low complexity" evidence="1">
    <location>
        <begin position="350"/>
        <end position="364"/>
    </location>
</feature>
<gene>
    <name evidence="3" type="ORF">L228DRAFT_257999</name>
</gene>
<keyword evidence="4" id="KW-1185">Reference proteome</keyword>
<feature type="compositionally biased region" description="Basic residues" evidence="1">
    <location>
        <begin position="550"/>
        <end position="562"/>
    </location>
</feature>
<feature type="region of interest" description="Disordered" evidence="1">
    <location>
        <begin position="207"/>
        <end position="241"/>
    </location>
</feature>
<evidence type="ECO:0000259" key="2">
    <source>
        <dbReference type="PROSITE" id="PS50031"/>
    </source>
</evidence>
<dbReference type="SMART" id="SM00027">
    <property type="entry name" value="EH"/>
    <property type="match status" value="1"/>
</dbReference>
<dbReference type="STRING" id="1328760.A0A165JT67"/>
<dbReference type="InParanoid" id="A0A165JT67"/>
<feature type="region of interest" description="Disordered" evidence="1">
    <location>
        <begin position="484"/>
        <end position="573"/>
    </location>
</feature>
<feature type="compositionally biased region" description="Polar residues" evidence="1">
    <location>
        <begin position="392"/>
        <end position="407"/>
    </location>
</feature>
<feature type="domain" description="EH" evidence="2">
    <location>
        <begin position="611"/>
        <end position="692"/>
    </location>
</feature>
<name>A0A165JT67_XYLHT</name>
<feature type="region of interest" description="Disordered" evidence="1">
    <location>
        <begin position="304"/>
        <end position="468"/>
    </location>
</feature>
<dbReference type="OMA" id="WEPEREF"/>
<feature type="compositionally biased region" description="Basic residues" evidence="1">
    <location>
        <begin position="504"/>
        <end position="517"/>
    </location>
</feature>
<sequence>MGRNFRSISTASRQETIFDLAPSSINQLEALQGASRAFAKPALKPKPPQRTLTGDNGALAAAAKANLDYKSTPAVAADSANNTSSSFFIGSANISGTRQIAASQNPKQFAFITAATLASSRATPRSIEAHNRNNPTRLSRNLGTPSFVSSEFDDSSENGSFSASNMSRPSPDLRGHIAHSTANSQHGTDVTSIATTSSLISQFEQNHAGNVTSRTRPAVVATSAATDIQSPRPLRVSGGNAHPAATLEAARKFQISPSSRSAASSSSASISSKRAENVPKQPNVAAARSQVTLAASRGAAAAARRTSIDIGSHHAAIPPTKEPPKPPLRPKPTIRDIPQRAHDHPEAEKTPSSPSSSEASFTSAVEYRTTKPAPTVPPPRRSRQPARDDELASTSQSPIRHTPSPTLGSAGLPEESLRKAIAQRYRPSSGQHPAPPLLRSSSALDDQSSSSEHGEKRPNSVLRHASPLMSNDSLANAIVASSLAASRAPSPPKATPSPINVPSRHSKTHLPFHRHHRSSESHRPTPSPPKGMRTTMRAPPKEDSEEDAKVRRRHILHKHPNKHHEGDRKRWRDQITERERKRYEGLFASNRGIHVFLTQAEQRGFHRSKRFQVPWEPEREFVSNIVVKDIWHRSRLPDQILEEIWDLVDRRMTGKLTRDEFIVGTWLIDQSLKGRKVPAKVSESVWASIRGLAGVKVPKNK</sequence>
<dbReference type="OrthoDB" id="10045710at2759"/>
<dbReference type="PROSITE" id="PS50031">
    <property type="entry name" value="EH"/>
    <property type="match status" value="1"/>
</dbReference>
<feature type="region of interest" description="Disordered" evidence="1">
    <location>
        <begin position="123"/>
        <end position="189"/>
    </location>
</feature>
<dbReference type="InterPro" id="IPR011992">
    <property type="entry name" value="EF-hand-dom_pair"/>
</dbReference>
<organism evidence="3 4">
    <name type="scientific">Xylona heveae (strain CBS 132557 / TC161)</name>
    <dbReference type="NCBI Taxonomy" id="1328760"/>
    <lineage>
        <taxon>Eukaryota</taxon>
        <taxon>Fungi</taxon>
        <taxon>Dikarya</taxon>
        <taxon>Ascomycota</taxon>
        <taxon>Pezizomycotina</taxon>
        <taxon>Xylonomycetes</taxon>
        <taxon>Xylonales</taxon>
        <taxon>Xylonaceae</taxon>
        <taxon>Xylona</taxon>
    </lineage>
</organism>
<evidence type="ECO:0000313" key="4">
    <source>
        <dbReference type="Proteomes" id="UP000076632"/>
    </source>
</evidence>
<dbReference type="Proteomes" id="UP000076632">
    <property type="component" value="Unassembled WGS sequence"/>
</dbReference>
<reference evidence="3 4" key="1">
    <citation type="journal article" date="2016" name="Fungal Biol.">
        <title>The genome of Xylona heveae provides a window into fungal endophytism.</title>
        <authorList>
            <person name="Gazis R."/>
            <person name="Kuo A."/>
            <person name="Riley R."/>
            <person name="LaButti K."/>
            <person name="Lipzen A."/>
            <person name="Lin J."/>
            <person name="Amirebrahimi M."/>
            <person name="Hesse C.N."/>
            <person name="Spatafora J.W."/>
            <person name="Henrissat B."/>
            <person name="Hainaut M."/>
            <person name="Grigoriev I.V."/>
            <person name="Hibbett D.S."/>
        </authorList>
    </citation>
    <scope>NUCLEOTIDE SEQUENCE [LARGE SCALE GENOMIC DNA]</scope>
    <source>
        <strain evidence="3 4">TC161</strain>
    </source>
</reference>
<dbReference type="AlphaFoldDB" id="A0A165JT67"/>
<dbReference type="FunCoup" id="A0A165JT67">
    <property type="interactions" value="22"/>
</dbReference>
<dbReference type="InterPro" id="IPR000261">
    <property type="entry name" value="EH_dom"/>
</dbReference>
<feature type="compositionally biased region" description="Polar residues" evidence="1">
    <location>
        <begin position="180"/>
        <end position="189"/>
    </location>
</feature>
<accession>A0A165JT67</accession>
<feature type="compositionally biased region" description="Low complexity" evidence="1">
    <location>
        <begin position="256"/>
        <end position="272"/>
    </location>
</feature>
<dbReference type="EMBL" id="KV407454">
    <property type="protein sequence ID" value="KZF26591.1"/>
    <property type="molecule type" value="Genomic_DNA"/>
</dbReference>
<dbReference type="GeneID" id="28899179"/>
<feature type="compositionally biased region" description="Polar residues" evidence="1">
    <location>
        <begin position="132"/>
        <end position="144"/>
    </location>
</feature>
<evidence type="ECO:0000256" key="1">
    <source>
        <dbReference type="SAM" id="MobiDB-lite"/>
    </source>
</evidence>
<dbReference type="RefSeq" id="XP_018192146.1">
    <property type="nucleotide sequence ID" value="XM_018334042.1"/>
</dbReference>
<feature type="compositionally biased region" description="Low complexity" evidence="1">
    <location>
        <begin position="437"/>
        <end position="451"/>
    </location>
</feature>
<dbReference type="SUPFAM" id="SSF47473">
    <property type="entry name" value="EF-hand"/>
    <property type="match status" value="1"/>
</dbReference>
<dbReference type="Gene3D" id="1.10.238.10">
    <property type="entry name" value="EF-hand"/>
    <property type="match status" value="1"/>
</dbReference>
<dbReference type="CDD" id="cd00052">
    <property type="entry name" value="EH"/>
    <property type="match status" value="1"/>
</dbReference>
<feature type="compositionally biased region" description="Basic and acidic residues" evidence="1">
    <location>
        <begin position="563"/>
        <end position="573"/>
    </location>
</feature>
<proteinExistence type="predicted"/>
<feature type="region of interest" description="Disordered" evidence="1">
    <location>
        <begin position="253"/>
        <end position="284"/>
    </location>
</feature>
<evidence type="ECO:0000313" key="3">
    <source>
        <dbReference type="EMBL" id="KZF26591.1"/>
    </source>
</evidence>